<comment type="caution">
    <text evidence="8">The sequence shown here is derived from an EMBL/GenBank/DDBJ whole genome shotgun (WGS) entry which is preliminary data.</text>
</comment>
<keyword evidence="5 6" id="KW-0408">Iron</keyword>
<evidence type="ECO:0000313" key="9">
    <source>
        <dbReference type="Proteomes" id="UP001337655"/>
    </source>
</evidence>
<name>A0AAV9PB90_9PEZI</name>
<comment type="similarity">
    <text evidence="2 7">Belongs to the cytochrome P450 family.</text>
</comment>
<keyword evidence="4 7" id="KW-0560">Oxidoreductase</keyword>
<dbReference type="PRINTS" id="PR00385">
    <property type="entry name" value="P450"/>
</dbReference>
<evidence type="ECO:0000256" key="3">
    <source>
        <dbReference type="ARBA" id="ARBA00022723"/>
    </source>
</evidence>
<comment type="cofactor">
    <cofactor evidence="1 6">
        <name>heme</name>
        <dbReference type="ChEBI" id="CHEBI:30413"/>
    </cofactor>
</comment>
<evidence type="ECO:0000313" key="8">
    <source>
        <dbReference type="EMBL" id="KAK5168932.1"/>
    </source>
</evidence>
<dbReference type="GeneID" id="89927581"/>
<reference evidence="8 9" key="1">
    <citation type="submission" date="2023-08" db="EMBL/GenBank/DDBJ databases">
        <title>Black Yeasts Isolated from many extreme environments.</title>
        <authorList>
            <person name="Coleine C."/>
            <person name="Stajich J.E."/>
            <person name="Selbmann L."/>
        </authorList>
    </citation>
    <scope>NUCLEOTIDE SEQUENCE [LARGE SCALE GENOMIC DNA]</scope>
    <source>
        <strain evidence="8 9">CCFEE 5935</strain>
    </source>
</reference>
<evidence type="ECO:0000256" key="4">
    <source>
        <dbReference type="ARBA" id="ARBA00023002"/>
    </source>
</evidence>
<dbReference type="GO" id="GO:0004497">
    <property type="term" value="F:monooxygenase activity"/>
    <property type="evidence" value="ECO:0007669"/>
    <property type="project" value="UniProtKB-KW"/>
</dbReference>
<dbReference type="EMBL" id="JAVRRT010000009">
    <property type="protein sequence ID" value="KAK5168932.1"/>
    <property type="molecule type" value="Genomic_DNA"/>
</dbReference>
<dbReference type="InterPro" id="IPR036396">
    <property type="entry name" value="Cyt_P450_sf"/>
</dbReference>
<dbReference type="GO" id="GO:0005506">
    <property type="term" value="F:iron ion binding"/>
    <property type="evidence" value="ECO:0007669"/>
    <property type="project" value="InterPro"/>
</dbReference>
<gene>
    <name evidence="8" type="ORF">LTR77_006241</name>
</gene>
<dbReference type="Gene3D" id="1.10.630.10">
    <property type="entry name" value="Cytochrome P450"/>
    <property type="match status" value="1"/>
</dbReference>
<accession>A0AAV9PB90</accession>
<organism evidence="8 9">
    <name type="scientific">Saxophila tyrrhenica</name>
    <dbReference type="NCBI Taxonomy" id="1690608"/>
    <lineage>
        <taxon>Eukaryota</taxon>
        <taxon>Fungi</taxon>
        <taxon>Dikarya</taxon>
        <taxon>Ascomycota</taxon>
        <taxon>Pezizomycotina</taxon>
        <taxon>Dothideomycetes</taxon>
        <taxon>Dothideomycetidae</taxon>
        <taxon>Mycosphaerellales</taxon>
        <taxon>Extremaceae</taxon>
        <taxon>Saxophila</taxon>
    </lineage>
</organism>
<evidence type="ECO:0000256" key="6">
    <source>
        <dbReference type="PIRSR" id="PIRSR602401-1"/>
    </source>
</evidence>
<dbReference type="Proteomes" id="UP001337655">
    <property type="component" value="Unassembled WGS sequence"/>
</dbReference>
<feature type="binding site" description="axial binding residue" evidence="6">
    <location>
        <position position="410"/>
    </location>
    <ligand>
        <name>heme</name>
        <dbReference type="ChEBI" id="CHEBI:30413"/>
    </ligand>
    <ligandPart>
        <name>Fe</name>
        <dbReference type="ChEBI" id="CHEBI:18248"/>
    </ligandPart>
</feature>
<dbReference type="PRINTS" id="PR00463">
    <property type="entry name" value="EP450I"/>
</dbReference>
<dbReference type="InterPro" id="IPR002401">
    <property type="entry name" value="Cyt_P450_E_grp-I"/>
</dbReference>
<dbReference type="GO" id="GO:0020037">
    <property type="term" value="F:heme binding"/>
    <property type="evidence" value="ECO:0007669"/>
    <property type="project" value="InterPro"/>
</dbReference>
<evidence type="ECO:0000256" key="5">
    <source>
        <dbReference type="ARBA" id="ARBA00023004"/>
    </source>
</evidence>
<dbReference type="SUPFAM" id="SSF48264">
    <property type="entry name" value="Cytochrome P450"/>
    <property type="match status" value="1"/>
</dbReference>
<dbReference type="PANTHER" id="PTHR24305:SF96">
    <property type="entry name" value="CYTOCHROME P450 MONOOXYGENASE STCB-RELATED"/>
    <property type="match status" value="1"/>
</dbReference>
<evidence type="ECO:0000256" key="1">
    <source>
        <dbReference type="ARBA" id="ARBA00001971"/>
    </source>
</evidence>
<dbReference type="InterPro" id="IPR001128">
    <property type="entry name" value="Cyt_P450"/>
</dbReference>
<keyword evidence="9" id="KW-1185">Reference proteome</keyword>
<keyword evidence="6 7" id="KW-0349">Heme</keyword>
<dbReference type="AlphaFoldDB" id="A0AAV9PB90"/>
<sequence>MVYRGLCGPLSHIPGPLVSRFTRLRLKVAVLQGERVRYIHRLHEQYGPIVRVSTEEISLADIKAAKIVYKVGGLYLKSDFYDAFTGRQPVGNAFSMVDFHEHSRHRRLTSANFTEKWISNMEPFIADITRSATARMADEASRHGFTDVFKWFTFMATDVIGESSFGTSFRMVERGQKDQYIRDLENVTGSGVIRSEFSLFFRIMKQIPVGPAKEIANIIKRLQSYGRESIERYYTSLNADPEHVKPTLLTKEFALVDAGEMSLEQIQRDAVGNIIAGTDTTALTATNAVWLLSQHPDIEQKLIRQVSELPSDFKNDDLQKVSLLQSIVNETLRLRGTISQGLPRTVPPGGAEFCGYFVPGGSVCGIQSHTMHRDPSIWPHPEVFDPSRWDEPTKDQLHAFLPFGGGSRVCLGMHFAQLELRHALANFYRAFPYGVRASQAEGFTEADMTPMAFFIDGPRGKRCLMESRKAMTS</sequence>
<keyword evidence="3 6" id="KW-0479">Metal-binding</keyword>
<dbReference type="InterPro" id="IPR050121">
    <property type="entry name" value="Cytochrome_P450_monoxygenase"/>
</dbReference>
<dbReference type="Pfam" id="PF00067">
    <property type="entry name" value="p450"/>
    <property type="match status" value="1"/>
</dbReference>
<dbReference type="InterPro" id="IPR017972">
    <property type="entry name" value="Cyt_P450_CS"/>
</dbReference>
<evidence type="ECO:0000256" key="7">
    <source>
        <dbReference type="RuleBase" id="RU000461"/>
    </source>
</evidence>
<dbReference type="PANTHER" id="PTHR24305">
    <property type="entry name" value="CYTOCHROME P450"/>
    <property type="match status" value="1"/>
</dbReference>
<proteinExistence type="inferred from homology"/>
<dbReference type="GO" id="GO:0016705">
    <property type="term" value="F:oxidoreductase activity, acting on paired donors, with incorporation or reduction of molecular oxygen"/>
    <property type="evidence" value="ECO:0007669"/>
    <property type="project" value="InterPro"/>
</dbReference>
<dbReference type="PROSITE" id="PS00086">
    <property type="entry name" value="CYTOCHROME_P450"/>
    <property type="match status" value="1"/>
</dbReference>
<evidence type="ECO:0008006" key="10">
    <source>
        <dbReference type="Google" id="ProtNLM"/>
    </source>
</evidence>
<protein>
    <recommendedName>
        <fullName evidence="10">Cytochrome P450</fullName>
    </recommendedName>
</protein>
<evidence type="ECO:0000256" key="2">
    <source>
        <dbReference type="ARBA" id="ARBA00010617"/>
    </source>
</evidence>
<dbReference type="RefSeq" id="XP_064658398.1">
    <property type="nucleotide sequence ID" value="XM_064803483.1"/>
</dbReference>
<keyword evidence="7" id="KW-0503">Monooxygenase</keyword>